<feature type="compositionally biased region" description="Polar residues" evidence="1">
    <location>
        <begin position="102"/>
        <end position="112"/>
    </location>
</feature>
<evidence type="ECO:0000256" key="1">
    <source>
        <dbReference type="SAM" id="MobiDB-lite"/>
    </source>
</evidence>
<dbReference type="EMBL" id="BLLF01000205">
    <property type="protein sequence ID" value="GFH09049.1"/>
    <property type="molecule type" value="Genomic_DNA"/>
</dbReference>
<proteinExistence type="predicted"/>
<gene>
    <name evidence="2" type="ORF">HaLaN_04120</name>
</gene>
<reference evidence="2 3" key="1">
    <citation type="submission" date="2020-02" db="EMBL/GenBank/DDBJ databases">
        <title>Draft genome sequence of Haematococcus lacustris strain NIES-144.</title>
        <authorList>
            <person name="Morimoto D."/>
            <person name="Nakagawa S."/>
            <person name="Yoshida T."/>
            <person name="Sawayama S."/>
        </authorList>
    </citation>
    <scope>NUCLEOTIDE SEQUENCE [LARGE SCALE GENOMIC DNA]</scope>
    <source>
        <strain evidence="2 3">NIES-144</strain>
    </source>
</reference>
<dbReference type="AlphaFoldDB" id="A0A699YS01"/>
<sequence length="193" mass="20020">MEQCAACYYNHDINAGSEWEPDPQGGPQELQGLAAARAAAALQLGQQGWEQLLRRLTAVHDQACQQPPPLGLEGLPGKAGSQGQVSTASGGPLVEAAGPEWQHTSKTRGGTSATLGGTLVEVGAGKAGLACMVGGSVAARQACGVSAVLLMDNRAGFQAKADRWMRDLPLQRLTLDLKDFAIWRAPLVAASPP</sequence>
<protein>
    <submittedName>
        <fullName evidence="2">Uncharacterized protein</fullName>
    </submittedName>
</protein>
<feature type="non-terminal residue" evidence="2">
    <location>
        <position position="1"/>
    </location>
</feature>
<comment type="caution">
    <text evidence="2">The sequence shown here is derived from an EMBL/GenBank/DDBJ whole genome shotgun (WGS) entry which is preliminary data.</text>
</comment>
<evidence type="ECO:0000313" key="2">
    <source>
        <dbReference type="EMBL" id="GFH09049.1"/>
    </source>
</evidence>
<evidence type="ECO:0000313" key="3">
    <source>
        <dbReference type="Proteomes" id="UP000485058"/>
    </source>
</evidence>
<keyword evidence="3" id="KW-1185">Reference proteome</keyword>
<dbReference type="Proteomes" id="UP000485058">
    <property type="component" value="Unassembled WGS sequence"/>
</dbReference>
<organism evidence="2 3">
    <name type="scientific">Haematococcus lacustris</name>
    <name type="common">Green alga</name>
    <name type="synonym">Haematococcus pluvialis</name>
    <dbReference type="NCBI Taxonomy" id="44745"/>
    <lineage>
        <taxon>Eukaryota</taxon>
        <taxon>Viridiplantae</taxon>
        <taxon>Chlorophyta</taxon>
        <taxon>core chlorophytes</taxon>
        <taxon>Chlorophyceae</taxon>
        <taxon>CS clade</taxon>
        <taxon>Chlamydomonadales</taxon>
        <taxon>Haematococcaceae</taxon>
        <taxon>Haematococcus</taxon>
    </lineage>
</organism>
<name>A0A699YS01_HAELA</name>
<accession>A0A699YS01</accession>
<feature type="non-terminal residue" evidence="2">
    <location>
        <position position="193"/>
    </location>
</feature>
<feature type="region of interest" description="Disordered" evidence="1">
    <location>
        <begin position="64"/>
        <end position="112"/>
    </location>
</feature>